<accession>A0A4P9YKW8</accession>
<dbReference type="PANTHER" id="PTHR34826:SF2">
    <property type="entry name" value="UPF0590 PROTEIN C409.17C"/>
    <property type="match status" value="1"/>
</dbReference>
<evidence type="ECO:0000313" key="3">
    <source>
        <dbReference type="Proteomes" id="UP000281549"/>
    </source>
</evidence>
<sequence length="320" mass="36756">MTMDLSKKLYVKGNLYSGKKEESKGKLLRVNDEKHPLFVENDYFVGHLVMRIKDFDGICPFEQSSSWRNSLYNVYDAPITTCSYFDGKKRLVSLQGRFLNPECTEDVIFGVFFDNPLKLPAMSSIGIAIAKYIDPTMIVNLDADKPHAFSPLVSAMNILAVQNESSLVCNGLSSEPGGNYSTPLPKRKCREMNKLQENFLDQLNINYSESILNKPQKASLSHSIQKYLRKIADDQSNVPANIRRRREYFQDPENRKRHYFDPSKIYSMEFYSQYADLNAYKLNLGLSFDLFPIIGNQPIRYCAKSRDGQRTFFSIEIGHI</sequence>
<feature type="domain" description="Domain of unknown function at the cortex 1" evidence="1">
    <location>
        <begin position="22"/>
        <end position="317"/>
    </location>
</feature>
<organism evidence="2 3">
    <name type="scientific">Rozella allomycis (strain CSF55)</name>
    <dbReference type="NCBI Taxonomy" id="988480"/>
    <lineage>
        <taxon>Eukaryota</taxon>
        <taxon>Fungi</taxon>
        <taxon>Fungi incertae sedis</taxon>
        <taxon>Cryptomycota</taxon>
        <taxon>Cryptomycota incertae sedis</taxon>
        <taxon>Rozella</taxon>
    </lineage>
</organism>
<gene>
    <name evidence="2" type="ORF">ROZALSC1DRAFT_28647</name>
</gene>
<dbReference type="EMBL" id="ML005158">
    <property type="protein sequence ID" value="RKP19802.1"/>
    <property type="molecule type" value="Genomic_DNA"/>
</dbReference>
<evidence type="ECO:0000259" key="1">
    <source>
        <dbReference type="Pfam" id="PF08588"/>
    </source>
</evidence>
<dbReference type="PANTHER" id="PTHR34826">
    <property type="entry name" value="UPF0590 PROTEIN C409.17C"/>
    <property type="match status" value="1"/>
</dbReference>
<protein>
    <recommendedName>
        <fullName evidence="1">Domain of unknown function at the cortex 1 domain-containing protein</fullName>
    </recommendedName>
</protein>
<dbReference type="AlphaFoldDB" id="A0A4P9YKW8"/>
<dbReference type="Proteomes" id="UP000281549">
    <property type="component" value="Unassembled WGS sequence"/>
</dbReference>
<proteinExistence type="predicted"/>
<reference evidence="3" key="1">
    <citation type="journal article" date="2018" name="Nat. Microbiol.">
        <title>Leveraging single-cell genomics to expand the fungal tree of life.</title>
        <authorList>
            <person name="Ahrendt S.R."/>
            <person name="Quandt C.A."/>
            <person name="Ciobanu D."/>
            <person name="Clum A."/>
            <person name="Salamov A."/>
            <person name="Andreopoulos B."/>
            <person name="Cheng J.F."/>
            <person name="Woyke T."/>
            <person name="Pelin A."/>
            <person name="Henrissat B."/>
            <person name="Reynolds N.K."/>
            <person name="Benny G.L."/>
            <person name="Smith M.E."/>
            <person name="James T.Y."/>
            <person name="Grigoriev I.V."/>
        </authorList>
    </citation>
    <scope>NUCLEOTIDE SEQUENCE [LARGE SCALE GENOMIC DNA]</scope>
    <source>
        <strain evidence="3">CSF55</strain>
    </source>
</reference>
<evidence type="ECO:0000313" key="2">
    <source>
        <dbReference type="EMBL" id="RKP19802.1"/>
    </source>
</evidence>
<dbReference type="InterPro" id="IPR013897">
    <property type="entry name" value="Duc1"/>
</dbReference>
<dbReference type="Pfam" id="PF08588">
    <property type="entry name" value="Duc1"/>
    <property type="match status" value="1"/>
</dbReference>
<name>A0A4P9YKW8_ROZAC</name>